<evidence type="ECO:0000313" key="3">
    <source>
        <dbReference type="EMBL" id="GES83700.1"/>
    </source>
</evidence>
<proteinExistence type="predicted"/>
<evidence type="ECO:0000313" key="2">
    <source>
        <dbReference type="EMBL" id="GBC06530.1"/>
    </source>
</evidence>
<dbReference type="STRING" id="94130.A0A2Z6SA82"/>
<dbReference type="InterPro" id="IPR006571">
    <property type="entry name" value="TLDc_dom"/>
</dbReference>
<protein>
    <submittedName>
        <fullName evidence="3">Carbohydrate-binding module family 13 protein</fullName>
    </submittedName>
</protein>
<evidence type="ECO:0000259" key="1">
    <source>
        <dbReference type="PROSITE" id="PS51886"/>
    </source>
</evidence>
<dbReference type="Pfam" id="PF07534">
    <property type="entry name" value="TLD"/>
    <property type="match status" value="1"/>
</dbReference>
<reference evidence="2 4" key="1">
    <citation type="submission" date="2017-11" db="EMBL/GenBank/DDBJ databases">
        <title>The genome of Rhizophagus clarus HR1 reveals common genetic basis of auxotrophy among arbuscular mycorrhizal fungi.</title>
        <authorList>
            <person name="Kobayashi Y."/>
        </authorList>
    </citation>
    <scope>NUCLEOTIDE SEQUENCE [LARGE SCALE GENOMIC DNA]</scope>
    <source>
        <strain evidence="2 4">HR1</strain>
    </source>
</reference>
<evidence type="ECO:0000313" key="4">
    <source>
        <dbReference type="Proteomes" id="UP000247702"/>
    </source>
</evidence>
<dbReference type="EMBL" id="BLAL01000073">
    <property type="protein sequence ID" value="GES83700.1"/>
    <property type="molecule type" value="Genomic_DNA"/>
</dbReference>
<name>A0A2Z6SA82_9GLOM</name>
<organism evidence="2 4">
    <name type="scientific">Rhizophagus clarus</name>
    <dbReference type="NCBI Taxonomy" id="94130"/>
    <lineage>
        <taxon>Eukaryota</taxon>
        <taxon>Fungi</taxon>
        <taxon>Fungi incertae sedis</taxon>
        <taxon>Mucoromycota</taxon>
        <taxon>Glomeromycotina</taxon>
        <taxon>Glomeromycetes</taxon>
        <taxon>Glomerales</taxon>
        <taxon>Glomeraceae</taxon>
        <taxon>Rhizophagus</taxon>
    </lineage>
</organism>
<dbReference type="EMBL" id="BEXD01004081">
    <property type="protein sequence ID" value="GBC06530.1"/>
    <property type="molecule type" value="Genomic_DNA"/>
</dbReference>
<keyword evidence="4" id="KW-1185">Reference proteome</keyword>
<comment type="caution">
    <text evidence="2">The sequence shown here is derived from an EMBL/GenBank/DDBJ whole genome shotgun (WGS) entry which is preliminary data.</text>
</comment>
<sequence length="171" mass="19926">MYITFQHTELISKWIDRLEITDKIKNHYEFKLLYRNEFGVNENFHKFCDNQPSTITIVKLKDSNEILGGYNPIEWKLCDGYFATKDSFIFSFKNGHSIENHILSRVKDETKAIYGGNYGPSFGESDLRIYRSSSVKLGIMTMSLLGYSYEKPITRETMGIEGYEVFKIVRA</sequence>
<dbReference type="OrthoDB" id="2439862at2759"/>
<dbReference type="PROSITE" id="PS51886">
    <property type="entry name" value="TLDC"/>
    <property type="match status" value="1"/>
</dbReference>
<gene>
    <name evidence="3" type="ORF">RCL2_001085400</name>
    <name evidence="2" type="ORF">RclHR1_00690020</name>
</gene>
<dbReference type="Proteomes" id="UP000615446">
    <property type="component" value="Unassembled WGS sequence"/>
</dbReference>
<feature type="domain" description="TLDc" evidence="1">
    <location>
        <begin position="1"/>
        <end position="169"/>
    </location>
</feature>
<dbReference type="AlphaFoldDB" id="A0A2Z6SA82"/>
<accession>A0A2Z6SA82</accession>
<reference evidence="3" key="2">
    <citation type="submission" date="2019-10" db="EMBL/GenBank/DDBJ databases">
        <title>Conservation and host-specific expression of non-tandemly repeated heterogenous ribosome RNA gene in arbuscular mycorrhizal fungi.</title>
        <authorList>
            <person name="Maeda T."/>
            <person name="Kobayashi Y."/>
            <person name="Nakagawa T."/>
            <person name="Ezawa T."/>
            <person name="Yamaguchi K."/>
            <person name="Bino T."/>
            <person name="Nishimoto Y."/>
            <person name="Shigenobu S."/>
            <person name="Kawaguchi M."/>
        </authorList>
    </citation>
    <scope>NUCLEOTIDE SEQUENCE</scope>
    <source>
        <strain evidence="3">HR1</strain>
    </source>
</reference>
<dbReference type="Proteomes" id="UP000247702">
    <property type="component" value="Unassembled WGS sequence"/>
</dbReference>